<evidence type="ECO:0000313" key="8">
    <source>
        <dbReference type="Proteomes" id="UP000188879"/>
    </source>
</evidence>
<feature type="domain" description="ABC transporter" evidence="6">
    <location>
        <begin position="12"/>
        <end position="234"/>
    </location>
</feature>
<dbReference type="GO" id="GO:0098796">
    <property type="term" value="C:membrane protein complex"/>
    <property type="evidence" value="ECO:0007669"/>
    <property type="project" value="UniProtKB-ARBA"/>
</dbReference>
<dbReference type="PANTHER" id="PTHR24220">
    <property type="entry name" value="IMPORT ATP-BINDING PROTEIN"/>
    <property type="match status" value="1"/>
</dbReference>
<dbReference type="SUPFAM" id="SSF52540">
    <property type="entry name" value="P-loop containing nucleoside triphosphate hydrolases"/>
    <property type="match status" value="1"/>
</dbReference>
<accession>A0A1V2H8R6</accession>
<dbReference type="PROSITE" id="PS50893">
    <property type="entry name" value="ABC_TRANSPORTER_2"/>
    <property type="match status" value="1"/>
</dbReference>
<protein>
    <submittedName>
        <fullName evidence="7">Macrolide ABC transporter ATP-binding protein</fullName>
    </submittedName>
</protein>
<dbReference type="GO" id="GO:0005886">
    <property type="term" value="C:plasma membrane"/>
    <property type="evidence" value="ECO:0007669"/>
    <property type="project" value="TreeGrafter"/>
</dbReference>
<dbReference type="InterPro" id="IPR015854">
    <property type="entry name" value="ABC_transpr_LolD-like"/>
</dbReference>
<dbReference type="CDD" id="cd03255">
    <property type="entry name" value="ABC_MJ0796_LolCDE_FtsE"/>
    <property type="match status" value="1"/>
</dbReference>
<evidence type="ECO:0000256" key="4">
    <source>
        <dbReference type="ARBA" id="ARBA00022840"/>
    </source>
</evidence>
<keyword evidence="4 7" id="KW-0067">ATP-binding</keyword>
<comment type="similarity">
    <text evidence="5">Belongs to the ABC transporter superfamily. Macrolide exporter (TC 3.A.1.122) family.</text>
</comment>
<dbReference type="InterPro" id="IPR017911">
    <property type="entry name" value="MacB-like_ATP-bd"/>
</dbReference>
<dbReference type="Gene3D" id="3.40.50.300">
    <property type="entry name" value="P-loop containing nucleotide triphosphate hydrolases"/>
    <property type="match status" value="1"/>
</dbReference>
<dbReference type="Pfam" id="PF00005">
    <property type="entry name" value="ABC_tran"/>
    <property type="match status" value="1"/>
</dbReference>
<evidence type="ECO:0000256" key="1">
    <source>
        <dbReference type="ARBA" id="ARBA00022448"/>
    </source>
</evidence>
<organism evidence="7 8">
    <name type="scientific">Teichococcus deserti</name>
    <dbReference type="NCBI Taxonomy" id="1817963"/>
    <lineage>
        <taxon>Bacteria</taxon>
        <taxon>Pseudomonadati</taxon>
        <taxon>Pseudomonadota</taxon>
        <taxon>Alphaproteobacteria</taxon>
        <taxon>Acetobacterales</taxon>
        <taxon>Roseomonadaceae</taxon>
        <taxon>Roseomonas</taxon>
    </lineage>
</organism>
<evidence type="ECO:0000256" key="2">
    <source>
        <dbReference type="ARBA" id="ARBA00022519"/>
    </source>
</evidence>
<keyword evidence="2" id="KW-0472">Membrane</keyword>
<name>A0A1V2H8R6_9PROT</name>
<dbReference type="FunFam" id="3.40.50.300:FF:000032">
    <property type="entry name" value="Export ABC transporter ATP-binding protein"/>
    <property type="match status" value="1"/>
</dbReference>
<dbReference type="AlphaFoldDB" id="A0A1V2H8R6"/>
<keyword evidence="8" id="KW-1185">Reference proteome</keyword>
<dbReference type="SMART" id="SM00382">
    <property type="entry name" value="AAA"/>
    <property type="match status" value="1"/>
</dbReference>
<dbReference type="Proteomes" id="UP000188879">
    <property type="component" value="Unassembled WGS sequence"/>
</dbReference>
<dbReference type="GO" id="GO:0016887">
    <property type="term" value="F:ATP hydrolysis activity"/>
    <property type="evidence" value="ECO:0007669"/>
    <property type="project" value="InterPro"/>
</dbReference>
<dbReference type="PROSITE" id="PS00211">
    <property type="entry name" value="ABC_TRANSPORTER_1"/>
    <property type="match status" value="1"/>
</dbReference>
<dbReference type="InterPro" id="IPR027417">
    <property type="entry name" value="P-loop_NTPase"/>
</dbReference>
<dbReference type="EMBL" id="MLCO01000024">
    <property type="protein sequence ID" value="ONG57915.1"/>
    <property type="molecule type" value="Genomic_DNA"/>
</dbReference>
<proteinExistence type="inferred from homology"/>
<dbReference type="InterPro" id="IPR003593">
    <property type="entry name" value="AAA+_ATPase"/>
</dbReference>
<keyword evidence="1" id="KW-0813">Transport</keyword>
<gene>
    <name evidence="7" type="ORF">BKE38_03860</name>
</gene>
<evidence type="ECO:0000256" key="5">
    <source>
        <dbReference type="ARBA" id="ARBA00038388"/>
    </source>
</evidence>
<dbReference type="InterPro" id="IPR017871">
    <property type="entry name" value="ABC_transporter-like_CS"/>
</dbReference>
<reference evidence="7 8" key="1">
    <citation type="submission" date="2016-10" db="EMBL/GenBank/DDBJ databases">
        <title>Draft Genome sequence of Roseomonas sp. strain M3.</title>
        <authorList>
            <person name="Subhash Y."/>
            <person name="Lee S."/>
        </authorList>
    </citation>
    <scope>NUCLEOTIDE SEQUENCE [LARGE SCALE GENOMIC DNA]</scope>
    <source>
        <strain evidence="7 8">M3</strain>
    </source>
</reference>
<dbReference type="PANTHER" id="PTHR24220:SF86">
    <property type="entry name" value="ABC TRANSPORTER ABCH.1"/>
    <property type="match status" value="1"/>
</dbReference>
<dbReference type="InterPro" id="IPR003439">
    <property type="entry name" value="ABC_transporter-like_ATP-bd"/>
</dbReference>
<keyword evidence="3" id="KW-0547">Nucleotide-binding</keyword>
<dbReference type="GO" id="GO:0022857">
    <property type="term" value="F:transmembrane transporter activity"/>
    <property type="evidence" value="ECO:0007669"/>
    <property type="project" value="TreeGrafter"/>
</dbReference>
<keyword evidence="2" id="KW-0997">Cell inner membrane</keyword>
<evidence type="ECO:0000259" key="6">
    <source>
        <dbReference type="PROSITE" id="PS50893"/>
    </source>
</evidence>
<comment type="caution">
    <text evidence="7">The sequence shown here is derived from an EMBL/GenBank/DDBJ whole genome shotgun (WGS) entry which is preliminary data.</text>
</comment>
<keyword evidence="2" id="KW-1003">Cell membrane</keyword>
<evidence type="ECO:0000256" key="3">
    <source>
        <dbReference type="ARBA" id="ARBA00022741"/>
    </source>
</evidence>
<sequence>MPAARSPQAPMLELVDITRSFRVGPGTMPILRGVTLRLEAGQLVSIMGGSGSGKSTLMNIIGLLDKPTGGEYRIDGQDVLQAEARALSRLRNRLIGFVFQSFFLLPRLNAWRNVALPLQYRGLPEAEAKRRAIAMLGRVGLADRVEHMPAMLSGGQKQRVAIARALVGEPAVVLADEPTGALDPKVSQEIMALFLALKRELNVLILIITHDPGVAAQCERRLLLAEGTIAEQPPC</sequence>
<dbReference type="GO" id="GO:0005524">
    <property type="term" value="F:ATP binding"/>
    <property type="evidence" value="ECO:0007669"/>
    <property type="project" value="UniProtKB-KW"/>
</dbReference>
<evidence type="ECO:0000313" key="7">
    <source>
        <dbReference type="EMBL" id="ONG57915.1"/>
    </source>
</evidence>